<proteinExistence type="predicted"/>
<evidence type="ECO:0000256" key="4">
    <source>
        <dbReference type="PROSITE-ProRule" id="PRU00473"/>
    </source>
</evidence>
<evidence type="ECO:0000256" key="5">
    <source>
        <dbReference type="SAM" id="MobiDB-lite"/>
    </source>
</evidence>
<reference evidence="8 9" key="1">
    <citation type="submission" date="2020-08" db="EMBL/GenBank/DDBJ databases">
        <title>Genomic Encyclopedia of Type Strains, Phase IV (KMG-IV): sequencing the most valuable type-strain genomes for metagenomic binning, comparative biology and taxonomic classification.</title>
        <authorList>
            <person name="Goeker M."/>
        </authorList>
    </citation>
    <scope>NUCLEOTIDE SEQUENCE [LARGE SCALE GENOMIC DNA]</scope>
    <source>
        <strain evidence="8 9">DSM 106739</strain>
    </source>
</reference>
<keyword evidence="6" id="KW-0732">Signal</keyword>
<sequence>MKRSWGASMMKCILAALLTCASVFAYAGASATQEAPIVATGTVPDEASKAAILARLREVFGPARVVDQLSVGGVVAPPQWTAQVQRSIGPQLKSVTSGSLTVDGTQVALAGTVPSETLRKSVAGDVANGLSNQFVVKNGLAVAAGEQQLLDTTLGNRIVEFESGKATLTPSGQAILDEMAKALASLSGRRVEIVGHTDSDGSRAGNLALSQARANEVQRYLVSKGTNAGMLSTSGMGPDRPVASNASAEGRARNRRIEFRVLAQ</sequence>
<dbReference type="GO" id="GO:0009279">
    <property type="term" value="C:cell outer membrane"/>
    <property type="evidence" value="ECO:0007669"/>
    <property type="project" value="UniProtKB-SubCell"/>
</dbReference>
<dbReference type="InterPro" id="IPR006664">
    <property type="entry name" value="OMP_bac"/>
</dbReference>
<dbReference type="AlphaFoldDB" id="A0A840BNX2"/>
<dbReference type="InterPro" id="IPR006665">
    <property type="entry name" value="OmpA-like"/>
</dbReference>
<keyword evidence="3" id="KW-0998">Cell outer membrane</keyword>
<dbReference type="InterPro" id="IPR036737">
    <property type="entry name" value="OmpA-like_sf"/>
</dbReference>
<dbReference type="RefSeq" id="WP_338086650.1">
    <property type="nucleotide sequence ID" value="NZ_BAABLE010000011.1"/>
</dbReference>
<comment type="subcellular location">
    <subcellularLocation>
        <location evidence="1">Cell outer membrane</location>
    </subcellularLocation>
</comment>
<evidence type="ECO:0000259" key="7">
    <source>
        <dbReference type="PROSITE" id="PS51123"/>
    </source>
</evidence>
<name>A0A840BNX2_9RHOO</name>
<keyword evidence="2 4" id="KW-0472">Membrane</keyword>
<dbReference type="EMBL" id="JACIET010000001">
    <property type="protein sequence ID" value="MBB4012546.1"/>
    <property type="molecule type" value="Genomic_DNA"/>
</dbReference>
<dbReference type="PANTHER" id="PTHR30329">
    <property type="entry name" value="STATOR ELEMENT OF FLAGELLAR MOTOR COMPLEX"/>
    <property type="match status" value="1"/>
</dbReference>
<evidence type="ECO:0000313" key="9">
    <source>
        <dbReference type="Proteomes" id="UP000561045"/>
    </source>
</evidence>
<dbReference type="Proteomes" id="UP000561045">
    <property type="component" value="Unassembled WGS sequence"/>
</dbReference>
<gene>
    <name evidence="8" type="ORF">GGR36_001854</name>
</gene>
<evidence type="ECO:0000313" key="8">
    <source>
        <dbReference type="EMBL" id="MBB4012546.1"/>
    </source>
</evidence>
<dbReference type="Pfam" id="PF00691">
    <property type="entry name" value="OmpA"/>
    <property type="match status" value="1"/>
</dbReference>
<dbReference type="CDD" id="cd07185">
    <property type="entry name" value="OmpA_C-like"/>
    <property type="match status" value="1"/>
</dbReference>
<evidence type="ECO:0000256" key="6">
    <source>
        <dbReference type="SAM" id="SignalP"/>
    </source>
</evidence>
<feature type="domain" description="OmpA-like" evidence="7">
    <location>
        <begin position="148"/>
        <end position="264"/>
    </location>
</feature>
<feature type="signal peptide" evidence="6">
    <location>
        <begin position="1"/>
        <end position="27"/>
    </location>
</feature>
<dbReference type="Gene3D" id="3.40.1520.20">
    <property type="match status" value="1"/>
</dbReference>
<evidence type="ECO:0000256" key="1">
    <source>
        <dbReference type="ARBA" id="ARBA00004442"/>
    </source>
</evidence>
<keyword evidence="9" id="KW-1185">Reference proteome</keyword>
<feature type="chain" id="PRO_5032966431" evidence="6">
    <location>
        <begin position="28"/>
        <end position="264"/>
    </location>
</feature>
<dbReference type="PRINTS" id="PR01021">
    <property type="entry name" value="OMPADOMAIN"/>
</dbReference>
<dbReference type="PANTHER" id="PTHR30329:SF21">
    <property type="entry name" value="LIPOPROTEIN YIAD-RELATED"/>
    <property type="match status" value="1"/>
</dbReference>
<organism evidence="8 9">
    <name type="scientific">Niveibacterium umoris</name>
    <dbReference type="NCBI Taxonomy" id="1193620"/>
    <lineage>
        <taxon>Bacteria</taxon>
        <taxon>Pseudomonadati</taxon>
        <taxon>Pseudomonadota</taxon>
        <taxon>Betaproteobacteria</taxon>
        <taxon>Rhodocyclales</taxon>
        <taxon>Rhodocyclaceae</taxon>
        <taxon>Niveibacterium</taxon>
    </lineage>
</organism>
<feature type="region of interest" description="Disordered" evidence="5">
    <location>
        <begin position="231"/>
        <end position="250"/>
    </location>
</feature>
<comment type="caution">
    <text evidence="8">The sequence shown here is derived from an EMBL/GenBank/DDBJ whole genome shotgun (WGS) entry which is preliminary data.</text>
</comment>
<dbReference type="SUPFAM" id="SSF103088">
    <property type="entry name" value="OmpA-like"/>
    <property type="match status" value="1"/>
</dbReference>
<dbReference type="InterPro" id="IPR050330">
    <property type="entry name" value="Bact_OuterMem_StrucFunc"/>
</dbReference>
<dbReference type="PROSITE" id="PS51123">
    <property type="entry name" value="OMPA_2"/>
    <property type="match status" value="1"/>
</dbReference>
<evidence type="ECO:0000256" key="3">
    <source>
        <dbReference type="ARBA" id="ARBA00023237"/>
    </source>
</evidence>
<accession>A0A840BNX2</accession>
<dbReference type="Gene3D" id="3.30.1330.60">
    <property type="entry name" value="OmpA-like domain"/>
    <property type="match status" value="1"/>
</dbReference>
<protein>
    <submittedName>
        <fullName evidence="8">OOP family OmpA-OmpF porin</fullName>
    </submittedName>
</protein>
<evidence type="ECO:0000256" key="2">
    <source>
        <dbReference type="ARBA" id="ARBA00023136"/>
    </source>
</evidence>